<dbReference type="CDD" id="cd06225">
    <property type="entry name" value="HAMP"/>
    <property type="match status" value="1"/>
</dbReference>
<evidence type="ECO:0000256" key="3">
    <source>
        <dbReference type="ARBA" id="ARBA00012438"/>
    </source>
</evidence>
<sequence>MKLSLRSRIYLGILPLLLLFLGIMYFLVLDVKWLYRDTEEISYTKLALSRNLGDVQSTLYALEVLLDEGEGYLGRDRDRVSMRRLSVRIDQGAEKLKLSNIMQLKLQEFMQDDRSFNGNLQSIAELATHLSEGQGDPKALYALIKETNDAARQLRNTINESLMHIQAQIKKRVEILYAVVIGGMLIAIVLTLAISTILWRRIICPIEAISHGMEDFGSDSERLDIEYNENDELGKLARSLEGMTFRLKEYQELTNEKLIRSTSAIRSILDQSPDAFFIFSEELEPTYFSPSASHLYSQSTLKDQLPSEVRELLLKTIETNEPQLSKEMNDAIRISVAGEDKWYLVHAFPFDAPDSGDFSYQSTNAKPSIAVIFQEATLLKLSDSLRKNLLATVSHELKTPITSARISLYLLLEQQLGELNSDQIELVETARDDVNRQLSTIENLLDLSRVEENTNELDISEFAVCDLVAESIDAHHDVATAHDVSLSYAAPESSIILQADKEKLRIVLNNLVVNAIKYSGAGRTVEIRAFQHEDFCRVEVSDQGPGMDPETVNTIFDAYTRGDATGAVKGTGLGLKISKDIIDAHLGEIGCISKLDAGSTFFFELPLL</sequence>
<comment type="catalytic activity">
    <reaction evidence="1">
        <text>ATP + protein L-histidine = ADP + protein N-phospho-L-histidine.</text>
        <dbReference type="EC" id="2.7.13.3"/>
    </reaction>
</comment>
<dbReference type="Pfam" id="PF02518">
    <property type="entry name" value="HATPase_c"/>
    <property type="match status" value="1"/>
</dbReference>
<dbReference type="InterPro" id="IPR036890">
    <property type="entry name" value="HATPase_C_sf"/>
</dbReference>
<dbReference type="Gene3D" id="1.10.287.130">
    <property type="match status" value="1"/>
</dbReference>
<dbReference type="InterPro" id="IPR004358">
    <property type="entry name" value="Sig_transdc_His_kin-like_C"/>
</dbReference>
<keyword evidence="8" id="KW-1133">Transmembrane helix</keyword>
<dbReference type="InterPro" id="IPR003661">
    <property type="entry name" value="HisK_dim/P_dom"/>
</dbReference>
<dbReference type="SUPFAM" id="SSF55874">
    <property type="entry name" value="ATPase domain of HSP90 chaperone/DNA topoisomerase II/histidine kinase"/>
    <property type="match status" value="1"/>
</dbReference>
<protein>
    <recommendedName>
        <fullName evidence="3">histidine kinase</fullName>
        <ecNumber evidence="3">2.7.13.3</ecNumber>
    </recommendedName>
</protein>
<feature type="transmembrane region" description="Helical" evidence="8">
    <location>
        <begin position="175"/>
        <end position="199"/>
    </location>
</feature>
<evidence type="ECO:0000256" key="8">
    <source>
        <dbReference type="SAM" id="Phobius"/>
    </source>
</evidence>
<name>A0ABU1AQS1_9BACT</name>
<dbReference type="InterPro" id="IPR036097">
    <property type="entry name" value="HisK_dim/P_sf"/>
</dbReference>
<dbReference type="Pfam" id="PF00512">
    <property type="entry name" value="HisKA"/>
    <property type="match status" value="1"/>
</dbReference>
<keyword evidence="5" id="KW-0808">Transferase</keyword>
<dbReference type="PRINTS" id="PR00344">
    <property type="entry name" value="BCTRLSENSOR"/>
</dbReference>
<evidence type="ECO:0000256" key="1">
    <source>
        <dbReference type="ARBA" id="ARBA00000085"/>
    </source>
</evidence>
<evidence type="ECO:0000256" key="7">
    <source>
        <dbReference type="ARBA" id="ARBA00023012"/>
    </source>
</evidence>
<dbReference type="CDD" id="cd00082">
    <property type="entry name" value="HisKA"/>
    <property type="match status" value="1"/>
</dbReference>
<dbReference type="SUPFAM" id="SSF47384">
    <property type="entry name" value="Homodimeric domain of signal transducing histidine kinase"/>
    <property type="match status" value="1"/>
</dbReference>
<dbReference type="SMART" id="SM00387">
    <property type="entry name" value="HATPase_c"/>
    <property type="match status" value="1"/>
</dbReference>
<comment type="subcellular location">
    <subcellularLocation>
        <location evidence="2">Membrane</location>
    </subcellularLocation>
</comment>
<gene>
    <name evidence="11" type="ORF">QEH52_02945</name>
</gene>
<keyword evidence="12" id="KW-1185">Reference proteome</keyword>
<keyword evidence="8" id="KW-0812">Transmembrane</keyword>
<dbReference type="InterPro" id="IPR005467">
    <property type="entry name" value="His_kinase_dom"/>
</dbReference>
<dbReference type="PROSITE" id="PS50885">
    <property type="entry name" value="HAMP"/>
    <property type="match status" value="1"/>
</dbReference>
<dbReference type="InterPro" id="IPR035965">
    <property type="entry name" value="PAS-like_dom_sf"/>
</dbReference>
<dbReference type="SMART" id="SM00304">
    <property type="entry name" value="HAMP"/>
    <property type="match status" value="2"/>
</dbReference>
<feature type="domain" description="Histidine kinase" evidence="9">
    <location>
        <begin position="392"/>
        <end position="608"/>
    </location>
</feature>
<evidence type="ECO:0000259" key="10">
    <source>
        <dbReference type="PROSITE" id="PS50885"/>
    </source>
</evidence>
<evidence type="ECO:0000256" key="2">
    <source>
        <dbReference type="ARBA" id="ARBA00004370"/>
    </source>
</evidence>
<accession>A0ABU1AQS1</accession>
<dbReference type="EC" id="2.7.13.3" evidence="3"/>
<dbReference type="SUPFAM" id="SSF55785">
    <property type="entry name" value="PYP-like sensor domain (PAS domain)"/>
    <property type="match status" value="1"/>
</dbReference>
<evidence type="ECO:0000313" key="12">
    <source>
        <dbReference type="Proteomes" id="UP001225316"/>
    </source>
</evidence>
<evidence type="ECO:0000256" key="6">
    <source>
        <dbReference type="ARBA" id="ARBA00022777"/>
    </source>
</evidence>
<reference evidence="11 12" key="1">
    <citation type="submission" date="2023-04" db="EMBL/GenBank/DDBJ databases">
        <title>A novel bacteria isolated from coastal sediment.</title>
        <authorList>
            <person name="Liu X.-J."/>
            <person name="Du Z.-J."/>
        </authorList>
    </citation>
    <scope>NUCLEOTIDE SEQUENCE [LARGE SCALE GENOMIC DNA]</scope>
    <source>
        <strain evidence="11 12">SDUM461003</strain>
    </source>
</reference>
<proteinExistence type="predicted"/>
<evidence type="ECO:0000256" key="5">
    <source>
        <dbReference type="ARBA" id="ARBA00022679"/>
    </source>
</evidence>
<dbReference type="SMART" id="SM00388">
    <property type="entry name" value="HisKA"/>
    <property type="match status" value="1"/>
</dbReference>
<dbReference type="PANTHER" id="PTHR43711:SF31">
    <property type="entry name" value="HISTIDINE KINASE"/>
    <property type="match status" value="1"/>
</dbReference>
<dbReference type="SUPFAM" id="SSF158472">
    <property type="entry name" value="HAMP domain-like"/>
    <property type="match status" value="1"/>
</dbReference>
<keyword evidence="11" id="KW-0547">Nucleotide-binding</keyword>
<dbReference type="RefSeq" id="WP_308948522.1">
    <property type="nucleotide sequence ID" value="NZ_JARXHW010000004.1"/>
</dbReference>
<evidence type="ECO:0000313" key="11">
    <source>
        <dbReference type="EMBL" id="MDQ8206451.1"/>
    </source>
</evidence>
<dbReference type="EMBL" id="JARXHW010000004">
    <property type="protein sequence ID" value="MDQ8206451.1"/>
    <property type="molecule type" value="Genomic_DNA"/>
</dbReference>
<dbReference type="CDD" id="cd00075">
    <property type="entry name" value="HATPase"/>
    <property type="match status" value="1"/>
</dbReference>
<feature type="transmembrane region" description="Helical" evidence="8">
    <location>
        <begin position="12"/>
        <end position="35"/>
    </location>
</feature>
<dbReference type="GO" id="GO:0005524">
    <property type="term" value="F:ATP binding"/>
    <property type="evidence" value="ECO:0007669"/>
    <property type="project" value="UniProtKB-KW"/>
</dbReference>
<keyword evidence="11" id="KW-0067">ATP-binding</keyword>
<dbReference type="Gene3D" id="3.30.565.10">
    <property type="entry name" value="Histidine kinase-like ATPase, C-terminal domain"/>
    <property type="match status" value="1"/>
</dbReference>
<dbReference type="Gene3D" id="6.10.340.10">
    <property type="match status" value="1"/>
</dbReference>
<keyword evidence="8" id="KW-0472">Membrane</keyword>
<keyword evidence="6" id="KW-0418">Kinase</keyword>
<keyword evidence="7" id="KW-0902">Two-component regulatory system</keyword>
<organism evidence="11 12">
    <name type="scientific">Thalassobacterium maritimum</name>
    <dbReference type="NCBI Taxonomy" id="3041265"/>
    <lineage>
        <taxon>Bacteria</taxon>
        <taxon>Pseudomonadati</taxon>
        <taxon>Verrucomicrobiota</taxon>
        <taxon>Opitutia</taxon>
        <taxon>Puniceicoccales</taxon>
        <taxon>Coraliomargaritaceae</taxon>
        <taxon>Thalassobacterium</taxon>
    </lineage>
</organism>
<feature type="domain" description="HAMP" evidence="10">
    <location>
        <begin position="200"/>
        <end position="252"/>
    </location>
</feature>
<evidence type="ECO:0000256" key="4">
    <source>
        <dbReference type="ARBA" id="ARBA00022553"/>
    </source>
</evidence>
<evidence type="ECO:0000259" key="9">
    <source>
        <dbReference type="PROSITE" id="PS50109"/>
    </source>
</evidence>
<keyword evidence="4" id="KW-0597">Phosphoprotein</keyword>
<comment type="caution">
    <text evidence="11">The sequence shown here is derived from an EMBL/GenBank/DDBJ whole genome shotgun (WGS) entry which is preliminary data.</text>
</comment>
<dbReference type="PANTHER" id="PTHR43711">
    <property type="entry name" value="TWO-COMPONENT HISTIDINE KINASE"/>
    <property type="match status" value="1"/>
</dbReference>
<dbReference type="PROSITE" id="PS50109">
    <property type="entry name" value="HIS_KIN"/>
    <property type="match status" value="1"/>
</dbReference>
<dbReference type="Proteomes" id="UP001225316">
    <property type="component" value="Unassembled WGS sequence"/>
</dbReference>
<dbReference type="InterPro" id="IPR003594">
    <property type="entry name" value="HATPase_dom"/>
</dbReference>
<dbReference type="InterPro" id="IPR050736">
    <property type="entry name" value="Sensor_HK_Regulatory"/>
</dbReference>
<dbReference type="InterPro" id="IPR003660">
    <property type="entry name" value="HAMP_dom"/>
</dbReference>